<organism evidence="1 2">
    <name type="scientific">Variovorax paradoxus</name>
    <dbReference type="NCBI Taxonomy" id="34073"/>
    <lineage>
        <taxon>Bacteria</taxon>
        <taxon>Pseudomonadati</taxon>
        <taxon>Pseudomonadota</taxon>
        <taxon>Betaproteobacteria</taxon>
        <taxon>Burkholderiales</taxon>
        <taxon>Comamonadaceae</taxon>
        <taxon>Variovorax</taxon>
    </lineage>
</organism>
<name>A0A6I6HNB6_VARPD</name>
<evidence type="ECO:0000313" key="2">
    <source>
        <dbReference type="Proteomes" id="UP000425817"/>
    </source>
</evidence>
<sequence>MKLKAAAEHLEWVLQQYPGVNDVSHLYDALRPLIEDAKNGRVSRPIDRQEMPCRYLKSEGVYQPYENPDVEDAYVCFSIEMEGGLTEEDREINSIIEGIRKTTKRDHKS</sequence>
<dbReference type="EMBL" id="CP046622">
    <property type="protein sequence ID" value="QGW84387.1"/>
    <property type="molecule type" value="Genomic_DNA"/>
</dbReference>
<dbReference type="AlphaFoldDB" id="A0A6I6HNB6"/>
<dbReference type="OrthoDB" id="8704534at2"/>
<accession>A0A6I6HNB6</accession>
<gene>
    <name evidence="1" type="ORF">GOQ09_23690</name>
</gene>
<reference evidence="1 2" key="1">
    <citation type="submission" date="2019-12" db="EMBL/GenBank/DDBJ databases">
        <title>Hybrid Genome Assemblies of two High G+C Isolates from Undergraduate Microbiology Courses.</title>
        <authorList>
            <person name="Ne Ville C.J."/>
            <person name="Enright D."/>
            <person name="Hernandez I."/>
            <person name="Dodsworth J."/>
            <person name="Orwin P.M."/>
        </authorList>
    </citation>
    <scope>NUCLEOTIDE SEQUENCE [LARGE SCALE GENOMIC DNA]</scope>
    <source>
        <strain evidence="1 2">CSUSB</strain>
    </source>
</reference>
<evidence type="ECO:0000313" key="1">
    <source>
        <dbReference type="EMBL" id="QGW84387.1"/>
    </source>
</evidence>
<proteinExistence type="predicted"/>
<protein>
    <submittedName>
        <fullName evidence="1">Uncharacterized protein</fullName>
    </submittedName>
</protein>
<dbReference type="Proteomes" id="UP000425817">
    <property type="component" value="Chromosome"/>
</dbReference>